<accession>A0A425XZC6</accession>
<dbReference type="GO" id="GO:0003676">
    <property type="term" value="F:nucleic acid binding"/>
    <property type="evidence" value="ECO:0007669"/>
    <property type="project" value="InterPro"/>
</dbReference>
<dbReference type="InterPro" id="IPR002052">
    <property type="entry name" value="DNA_methylase_N6_adenine_CS"/>
</dbReference>
<dbReference type="PIRSF" id="PIRSF004553">
    <property type="entry name" value="CHP00095"/>
    <property type="match status" value="1"/>
</dbReference>
<dbReference type="SUPFAM" id="SSF53335">
    <property type="entry name" value="S-adenosyl-L-methionine-dependent methyltransferases"/>
    <property type="match status" value="1"/>
</dbReference>
<proteinExistence type="predicted"/>
<dbReference type="PANTHER" id="PTHR43542">
    <property type="entry name" value="METHYLTRANSFERASE"/>
    <property type="match status" value="1"/>
</dbReference>
<keyword evidence="1 3" id="KW-0489">Methyltransferase</keyword>
<dbReference type="NCBIfam" id="TIGR00095">
    <property type="entry name" value="16S rRNA (guanine(966)-N(2))-methyltransferase RsmD"/>
    <property type="match status" value="1"/>
</dbReference>
<dbReference type="Proteomes" id="UP000285794">
    <property type="component" value="Unassembled WGS sequence"/>
</dbReference>
<dbReference type="AlphaFoldDB" id="A0A425XZC6"/>
<dbReference type="InterPro" id="IPR004398">
    <property type="entry name" value="RNA_MeTrfase_RsmD"/>
</dbReference>
<dbReference type="EC" id="2.1.1.171" evidence="3"/>
<name>A0A425XZC6_9BACT</name>
<reference evidence="3 4" key="1">
    <citation type="submission" date="2018-07" db="EMBL/GenBank/DDBJ databases">
        <title>Draft genome sequence of Ancylomarina sp. M1P.</title>
        <authorList>
            <person name="Yadav S."/>
            <person name="Villanueva L."/>
            <person name="Damste J.S.S."/>
        </authorList>
    </citation>
    <scope>NUCLEOTIDE SEQUENCE [LARGE SCALE GENOMIC DNA]</scope>
    <source>
        <strain evidence="3 4">M1P</strain>
    </source>
</reference>
<organism evidence="3 4">
    <name type="scientific">Ancylomarina euxinus</name>
    <dbReference type="NCBI Taxonomy" id="2283627"/>
    <lineage>
        <taxon>Bacteria</taxon>
        <taxon>Pseudomonadati</taxon>
        <taxon>Bacteroidota</taxon>
        <taxon>Bacteroidia</taxon>
        <taxon>Marinilabiliales</taxon>
        <taxon>Marinifilaceae</taxon>
        <taxon>Ancylomarina</taxon>
    </lineage>
</organism>
<dbReference type="PANTHER" id="PTHR43542:SF1">
    <property type="entry name" value="METHYLTRANSFERASE"/>
    <property type="match status" value="1"/>
</dbReference>
<dbReference type="Gene3D" id="3.40.50.150">
    <property type="entry name" value="Vaccinia Virus protein VP39"/>
    <property type="match status" value="1"/>
</dbReference>
<evidence type="ECO:0000256" key="1">
    <source>
        <dbReference type="ARBA" id="ARBA00022603"/>
    </source>
</evidence>
<dbReference type="EMBL" id="QQWG01000012">
    <property type="protein sequence ID" value="RRG20472.1"/>
    <property type="molecule type" value="Genomic_DNA"/>
</dbReference>
<sequence>MQSIYQTFKYKSVRIISGSHKGRRISPDKSFKARPTTDFAKENLFNVLNNTIDFEDLNVLDLFGGTGSISYEFASRGAEQVVCVELNFKHCAFIKKTINDLGFTQIHALRADIFKYLKGCNKKFDLIFADPPFDLDTIDTIPDAILKQNILNEDGIVIVEHSSRNDFSQHPLFHDMRSYGSVNFSFFKLKD</sequence>
<dbReference type="CDD" id="cd02440">
    <property type="entry name" value="AdoMet_MTases"/>
    <property type="match status" value="1"/>
</dbReference>
<dbReference type="PROSITE" id="PS00092">
    <property type="entry name" value="N6_MTASE"/>
    <property type="match status" value="1"/>
</dbReference>
<comment type="caution">
    <text evidence="3">The sequence shown here is derived from an EMBL/GenBank/DDBJ whole genome shotgun (WGS) entry which is preliminary data.</text>
</comment>
<keyword evidence="4" id="KW-1185">Reference proteome</keyword>
<evidence type="ECO:0000313" key="3">
    <source>
        <dbReference type="EMBL" id="RRG20472.1"/>
    </source>
</evidence>
<evidence type="ECO:0000256" key="2">
    <source>
        <dbReference type="ARBA" id="ARBA00022679"/>
    </source>
</evidence>
<keyword evidence="2 3" id="KW-0808">Transferase</keyword>
<dbReference type="InterPro" id="IPR029063">
    <property type="entry name" value="SAM-dependent_MTases_sf"/>
</dbReference>
<protein>
    <submittedName>
        <fullName evidence="3">16S rRNA (Guanine(966)-N(2))-methyltransferase RsmD</fullName>
        <ecNumber evidence="3">2.1.1.171</ecNumber>
    </submittedName>
</protein>
<dbReference type="Pfam" id="PF03602">
    <property type="entry name" value="Cons_hypoth95"/>
    <property type="match status" value="1"/>
</dbReference>
<evidence type="ECO:0000313" key="4">
    <source>
        <dbReference type="Proteomes" id="UP000285794"/>
    </source>
</evidence>
<dbReference type="GO" id="GO:0052913">
    <property type="term" value="F:16S rRNA (guanine(966)-N(2))-methyltransferase activity"/>
    <property type="evidence" value="ECO:0007669"/>
    <property type="project" value="UniProtKB-EC"/>
</dbReference>
<gene>
    <name evidence="3" type="primary">rsmD</name>
    <name evidence="3" type="ORF">DWB61_12040</name>
</gene>